<evidence type="ECO:0000313" key="3">
    <source>
        <dbReference type="Proteomes" id="UP001159363"/>
    </source>
</evidence>
<reference evidence="2 3" key="1">
    <citation type="submission" date="2023-02" db="EMBL/GenBank/DDBJ databases">
        <title>LHISI_Scaffold_Assembly.</title>
        <authorList>
            <person name="Stuart O.P."/>
            <person name="Cleave R."/>
            <person name="Magrath M.J.L."/>
            <person name="Mikheyev A.S."/>
        </authorList>
    </citation>
    <scope>NUCLEOTIDE SEQUENCE [LARGE SCALE GENOMIC DNA]</scope>
    <source>
        <strain evidence="2">Daus_M_001</strain>
        <tissue evidence="2">Leg muscle</tissue>
    </source>
</reference>
<comment type="caution">
    <text evidence="2">The sequence shown here is derived from an EMBL/GenBank/DDBJ whole genome shotgun (WGS) entry which is preliminary data.</text>
</comment>
<dbReference type="EMBL" id="JARBHB010000006">
    <property type="protein sequence ID" value="KAJ8881409.1"/>
    <property type="molecule type" value="Genomic_DNA"/>
</dbReference>
<proteinExistence type="predicted"/>
<sequence length="617" mass="68512">MHQLVSAAERLHVTTTKVEDYQSVYAMVLAALILEEPKTCNESQVGAWSKWLRQSFMCCVLYLCRRSLPGQVALFGFPGEARRARCCHFSQTTQRRSPSPLARPALPTNTPTAPRLFSFEQAVVFLSDLKNAMRTMRRRDILDVELKQGVGKVGSNLIRRFAILGAVYGGWRMDLRCYASRPLHVKPFPVGPHVQCSVLMETCNDPLPPSSSYNTFFLPSILFTQLPSLPFWAAPRRKRHASKGGKMAAARGRAIDRRELARAWHTGDFVDVPGPLSLPPAKCKGVGGEADTRTLWQHRVTPASDLCLPSHSCRRHASRALLSRHASFSSTHQGESGSVPGRFTLHMGIVPDDAAGRRVFSGISRFPLPFFPTPLCTHLISPSSALKISIKSRPELFSSTAKCFLFESDNVNVGARKHSVAELENCTPVLMSIRAGQIPYGKSQLPDLQTTFLASPMSFVPKPYVRCGLTPPAISRKVVLVRRPQYCSTISRRIYELTAPMRVKRGVEQRQNVRAGETGDPRENPPTGTIPTCDALIEILSVNRRDMAKSTDCLPLGSSHGTPAAVDPPGEEVLQRRERCMHIYGMKFVVKLTWHWSVRSLMPAYTPLTLLLHKTAS</sequence>
<feature type="region of interest" description="Disordered" evidence="1">
    <location>
        <begin position="509"/>
        <end position="528"/>
    </location>
</feature>
<evidence type="ECO:0000313" key="2">
    <source>
        <dbReference type="EMBL" id="KAJ8881409.1"/>
    </source>
</evidence>
<accession>A0ABQ9HAW1</accession>
<keyword evidence="3" id="KW-1185">Reference proteome</keyword>
<gene>
    <name evidence="2" type="ORF">PR048_017890</name>
</gene>
<name>A0ABQ9HAW1_9NEOP</name>
<dbReference type="Proteomes" id="UP001159363">
    <property type="component" value="Chromosome 5"/>
</dbReference>
<protein>
    <submittedName>
        <fullName evidence="2">Uncharacterized protein</fullName>
    </submittedName>
</protein>
<evidence type="ECO:0000256" key="1">
    <source>
        <dbReference type="SAM" id="MobiDB-lite"/>
    </source>
</evidence>
<organism evidence="2 3">
    <name type="scientific">Dryococelus australis</name>
    <dbReference type="NCBI Taxonomy" id="614101"/>
    <lineage>
        <taxon>Eukaryota</taxon>
        <taxon>Metazoa</taxon>
        <taxon>Ecdysozoa</taxon>
        <taxon>Arthropoda</taxon>
        <taxon>Hexapoda</taxon>
        <taxon>Insecta</taxon>
        <taxon>Pterygota</taxon>
        <taxon>Neoptera</taxon>
        <taxon>Polyneoptera</taxon>
        <taxon>Phasmatodea</taxon>
        <taxon>Verophasmatodea</taxon>
        <taxon>Anareolatae</taxon>
        <taxon>Phasmatidae</taxon>
        <taxon>Eurycanthinae</taxon>
        <taxon>Dryococelus</taxon>
    </lineage>
</organism>